<organism evidence="4">
    <name type="scientific">Leptolyngbya sp. NK1-12</name>
    <dbReference type="NCBI Taxonomy" id="2547451"/>
    <lineage>
        <taxon>Bacteria</taxon>
        <taxon>Bacillati</taxon>
        <taxon>Cyanobacteriota</taxon>
        <taxon>Cyanophyceae</taxon>
        <taxon>Leptolyngbyales</taxon>
        <taxon>Leptolyngbyaceae</taxon>
        <taxon>Leptolyngbya group</taxon>
        <taxon>Leptolyngbya</taxon>
    </lineage>
</organism>
<dbReference type="InterPro" id="IPR011006">
    <property type="entry name" value="CheY-like_superfamily"/>
</dbReference>
<dbReference type="PROSITE" id="PS50110">
    <property type="entry name" value="RESPONSE_REGULATORY"/>
    <property type="match status" value="1"/>
</dbReference>
<dbReference type="EMBL" id="CP053586">
    <property type="protein sequence ID" value="WNZ26552.1"/>
    <property type="molecule type" value="Genomic_DNA"/>
</dbReference>
<dbReference type="InterPro" id="IPR050595">
    <property type="entry name" value="Bact_response_regulator"/>
</dbReference>
<evidence type="ECO:0000259" key="3">
    <source>
        <dbReference type="PROSITE" id="PS50110"/>
    </source>
</evidence>
<feature type="modified residue" description="4-aspartylphosphate" evidence="2">
    <location>
        <position position="65"/>
    </location>
</feature>
<evidence type="ECO:0000313" key="4">
    <source>
        <dbReference type="EMBL" id="WNZ26552.1"/>
    </source>
</evidence>
<protein>
    <submittedName>
        <fullName evidence="4">Response regulator</fullName>
    </submittedName>
</protein>
<accession>A0AA97ANA3</accession>
<evidence type="ECO:0000256" key="1">
    <source>
        <dbReference type="ARBA" id="ARBA00022553"/>
    </source>
</evidence>
<sequence length="132" mass="14659">MPLSSPEEQLTAKRSLVLAVDDDDDNLFLLSYALELLDCEFVGKTSGQSAVAFVKERQPDLILLDVILPDMHGTELLQLLKQTAQTRSIPVIAVTGLASCEDRTELLNQGFSAYLSKPYMVEDLEALVRQYL</sequence>
<name>A0AA97ANA3_9CYAN</name>
<feature type="domain" description="Response regulatory" evidence="3">
    <location>
        <begin position="16"/>
        <end position="132"/>
    </location>
</feature>
<evidence type="ECO:0000256" key="2">
    <source>
        <dbReference type="PROSITE-ProRule" id="PRU00169"/>
    </source>
</evidence>
<reference evidence="4" key="1">
    <citation type="submission" date="2020-05" db="EMBL/GenBank/DDBJ databases">
        <authorList>
            <person name="Zhu T."/>
            <person name="Keshari N."/>
            <person name="Lu X."/>
        </authorList>
    </citation>
    <scope>NUCLEOTIDE SEQUENCE</scope>
    <source>
        <strain evidence="4">NK1-12</strain>
    </source>
</reference>
<dbReference type="SUPFAM" id="SSF52172">
    <property type="entry name" value="CheY-like"/>
    <property type="match status" value="1"/>
</dbReference>
<dbReference type="PANTHER" id="PTHR44591">
    <property type="entry name" value="STRESS RESPONSE REGULATOR PROTEIN 1"/>
    <property type="match status" value="1"/>
</dbReference>
<dbReference type="PANTHER" id="PTHR44591:SF3">
    <property type="entry name" value="RESPONSE REGULATORY DOMAIN-CONTAINING PROTEIN"/>
    <property type="match status" value="1"/>
</dbReference>
<dbReference type="Pfam" id="PF00072">
    <property type="entry name" value="Response_reg"/>
    <property type="match status" value="1"/>
</dbReference>
<proteinExistence type="predicted"/>
<dbReference type="SMART" id="SM00448">
    <property type="entry name" value="REC"/>
    <property type="match status" value="1"/>
</dbReference>
<dbReference type="Gene3D" id="3.40.50.2300">
    <property type="match status" value="1"/>
</dbReference>
<keyword evidence="1 2" id="KW-0597">Phosphoprotein</keyword>
<dbReference type="GO" id="GO:0000160">
    <property type="term" value="P:phosphorelay signal transduction system"/>
    <property type="evidence" value="ECO:0007669"/>
    <property type="project" value="InterPro"/>
</dbReference>
<dbReference type="InterPro" id="IPR001789">
    <property type="entry name" value="Sig_transdc_resp-reg_receiver"/>
</dbReference>
<dbReference type="AlphaFoldDB" id="A0AA97ANA3"/>
<gene>
    <name evidence="4" type="ORF">HJG54_11460</name>
</gene>